<evidence type="ECO:0000256" key="5">
    <source>
        <dbReference type="ARBA" id="ARBA00012518"/>
    </source>
</evidence>
<keyword evidence="7 19" id="KW-0963">Cytoplasm</keyword>
<accession>A0A410P5L2</accession>
<dbReference type="EMBL" id="CP019384">
    <property type="protein sequence ID" value="QAT17264.1"/>
    <property type="molecule type" value="Genomic_DNA"/>
</dbReference>
<keyword evidence="13 19" id="KW-0573">Peptidoglycan synthesis</keyword>
<comment type="subcellular location">
    <subcellularLocation>
        <location evidence="3 19">Cytoplasm</location>
    </subcellularLocation>
</comment>
<dbReference type="EC" id="1.3.1.98" evidence="5 19"/>
<dbReference type="PROSITE" id="PS51387">
    <property type="entry name" value="FAD_PCMH"/>
    <property type="match status" value="1"/>
</dbReference>
<dbReference type="SUPFAM" id="SSF56176">
    <property type="entry name" value="FAD-binding/transporter-associated domain-like"/>
    <property type="match status" value="1"/>
</dbReference>
<protein>
    <recommendedName>
        <fullName evidence="6 19">UDP-N-acetylenolpyruvoylglucosamine reductase</fullName>
        <ecNumber evidence="5 19">1.3.1.98</ecNumber>
    </recommendedName>
    <alternativeName>
        <fullName evidence="17 19">UDP-N-acetylmuramate dehydrogenase</fullName>
    </alternativeName>
</protein>
<dbReference type="RefSeq" id="WP_128700045.1">
    <property type="nucleotide sequence ID" value="NZ_CP019384.1"/>
</dbReference>
<evidence type="ECO:0000256" key="17">
    <source>
        <dbReference type="ARBA" id="ARBA00031026"/>
    </source>
</evidence>
<evidence type="ECO:0000256" key="11">
    <source>
        <dbReference type="ARBA" id="ARBA00022857"/>
    </source>
</evidence>
<reference evidence="21 22" key="1">
    <citation type="submission" date="2017-01" db="EMBL/GenBank/DDBJ databases">
        <title>First insights into the biology of 'candidatus Vampirococcus archaeovorus'.</title>
        <authorList>
            <person name="Kizina J."/>
            <person name="Jordan S."/>
            <person name="Stueber K."/>
            <person name="Reinhardt R."/>
            <person name="Harder J."/>
        </authorList>
    </citation>
    <scope>NUCLEOTIDE SEQUENCE [LARGE SCALE GENOMIC DNA]</scope>
    <source>
        <strain evidence="21 22">LiM</strain>
    </source>
</reference>
<dbReference type="InterPro" id="IPR011601">
    <property type="entry name" value="MurB_C"/>
</dbReference>
<dbReference type="NCBIfam" id="TIGR00179">
    <property type="entry name" value="murB"/>
    <property type="match status" value="1"/>
</dbReference>
<dbReference type="GO" id="GO:0008360">
    <property type="term" value="P:regulation of cell shape"/>
    <property type="evidence" value="ECO:0007669"/>
    <property type="project" value="UniProtKB-KW"/>
</dbReference>
<dbReference type="Pfam" id="PF02873">
    <property type="entry name" value="MurB_C"/>
    <property type="match status" value="1"/>
</dbReference>
<comment type="catalytic activity">
    <reaction evidence="18 19">
        <text>UDP-N-acetyl-alpha-D-muramate + NADP(+) = UDP-N-acetyl-3-O-(1-carboxyvinyl)-alpha-D-glucosamine + NADPH + H(+)</text>
        <dbReference type="Rhea" id="RHEA:12248"/>
        <dbReference type="ChEBI" id="CHEBI:15378"/>
        <dbReference type="ChEBI" id="CHEBI:57783"/>
        <dbReference type="ChEBI" id="CHEBI:58349"/>
        <dbReference type="ChEBI" id="CHEBI:68483"/>
        <dbReference type="ChEBI" id="CHEBI:70757"/>
        <dbReference type="EC" id="1.3.1.98"/>
    </reaction>
</comment>
<feature type="active site" description="Proton donor" evidence="19">
    <location>
        <position position="225"/>
    </location>
</feature>
<keyword evidence="15 19" id="KW-0131">Cell cycle</keyword>
<keyword evidence="8 19" id="KW-0132">Cell division</keyword>
<dbReference type="Pfam" id="PF01565">
    <property type="entry name" value="FAD_binding_4"/>
    <property type="match status" value="1"/>
</dbReference>
<gene>
    <name evidence="19" type="primary">murB</name>
    <name evidence="21" type="ORF">BU251_05735</name>
</gene>
<feature type="active site" evidence="19">
    <location>
        <position position="177"/>
    </location>
</feature>
<evidence type="ECO:0000256" key="18">
    <source>
        <dbReference type="ARBA" id="ARBA00048914"/>
    </source>
</evidence>
<dbReference type="Gene3D" id="3.30.465.10">
    <property type="match status" value="1"/>
</dbReference>
<comment type="function">
    <text evidence="2 19">Cell wall formation.</text>
</comment>
<comment type="similarity">
    <text evidence="19">Belongs to the MurB family.</text>
</comment>
<evidence type="ECO:0000256" key="10">
    <source>
        <dbReference type="ARBA" id="ARBA00022827"/>
    </source>
</evidence>
<comment type="cofactor">
    <cofactor evidence="1 19">
        <name>FAD</name>
        <dbReference type="ChEBI" id="CHEBI:57692"/>
    </cofactor>
</comment>
<evidence type="ECO:0000259" key="20">
    <source>
        <dbReference type="PROSITE" id="PS51387"/>
    </source>
</evidence>
<evidence type="ECO:0000256" key="16">
    <source>
        <dbReference type="ARBA" id="ARBA00023316"/>
    </source>
</evidence>
<organism evidence="21 22">
    <name type="scientific">Velamenicoccus archaeovorus</name>
    <dbReference type="NCBI Taxonomy" id="1930593"/>
    <lineage>
        <taxon>Bacteria</taxon>
        <taxon>Pseudomonadati</taxon>
        <taxon>Candidatus Omnitrophota</taxon>
        <taxon>Candidatus Velamenicoccus</taxon>
    </lineage>
</organism>
<dbReference type="InterPro" id="IPR036635">
    <property type="entry name" value="MurB_C_sf"/>
</dbReference>
<name>A0A410P5L2_VELA1</name>
<evidence type="ECO:0000313" key="21">
    <source>
        <dbReference type="EMBL" id="QAT17264.1"/>
    </source>
</evidence>
<dbReference type="KEGG" id="vai:BU251_05735"/>
<keyword evidence="12 19" id="KW-0133">Cell shape</keyword>
<keyword evidence="9 19" id="KW-0285">Flavoprotein</keyword>
<dbReference type="GO" id="GO:0009252">
    <property type="term" value="P:peptidoglycan biosynthetic process"/>
    <property type="evidence" value="ECO:0007669"/>
    <property type="project" value="UniProtKB-UniRule"/>
</dbReference>
<keyword evidence="14 19" id="KW-0560">Oxidoreductase</keyword>
<evidence type="ECO:0000256" key="2">
    <source>
        <dbReference type="ARBA" id="ARBA00003921"/>
    </source>
</evidence>
<evidence type="ECO:0000256" key="15">
    <source>
        <dbReference type="ARBA" id="ARBA00023306"/>
    </source>
</evidence>
<keyword evidence="11 19" id="KW-0521">NADP</keyword>
<keyword evidence="16 19" id="KW-0961">Cell wall biogenesis/degradation</keyword>
<dbReference type="Proteomes" id="UP000287243">
    <property type="component" value="Chromosome"/>
</dbReference>
<dbReference type="PANTHER" id="PTHR21071:SF4">
    <property type="entry name" value="UDP-N-ACETYLENOLPYRUVOYLGLUCOSAMINE REDUCTASE"/>
    <property type="match status" value="1"/>
</dbReference>
<evidence type="ECO:0000256" key="19">
    <source>
        <dbReference type="HAMAP-Rule" id="MF_00037"/>
    </source>
</evidence>
<dbReference type="NCBIfam" id="NF010480">
    <property type="entry name" value="PRK13905.1"/>
    <property type="match status" value="1"/>
</dbReference>
<keyword evidence="10 19" id="KW-0274">FAD</keyword>
<dbReference type="InterPro" id="IPR016167">
    <property type="entry name" value="FAD-bd_PCMH_sub1"/>
</dbReference>
<dbReference type="Gene3D" id="3.90.78.10">
    <property type="entry name" value="UDP-N-acetylenolpyruvoylglucosamine reductase, C-terminal domain"/>
    <property type="match status" value="1"/>
</dbReference>
<evidence type="ECO:0000256" key="13">
    <source>
        <dbReference type="ARBA" id="ARBA00022984"/>
    </source>
</evidence>
<evidence type="ECO:0000256" key="1">
    <source>
        <dbReference type="ARBA" id="ARBA00001974"/>
    </source>
</evidence>
<evidence type="ECO:0000256" key="3">
    <source>
        <dbReference type="ARBA" id="ARBA00004496"/>
    </source>
</evidence>
<dbReference type="OrthoDB" id="9804753at2"/>
<evidence type="ECO:0000256" key="8">
    <source>
        <dbReference type="ARBA" id="ARBA00022618"/>
    </source>
</evidence>
<evidence type="ECO:0000313" key="22">
    <source>
        <dbReference type="Proteomes" id="UP000287243"/>
    </source>
</evidence>
<dbReference type="GO" id="GO:0008762">
    <property type="term" value="F:UDP-N-acetylmuramate dehydrogenase activity"/>
    <property type="evidence" value="ECO:0007669"/>
    <property type="project" value="UniProtKB-UniRule"/>
</dbReference>
<dbReference type="GO" id="GO:0051301">
    <property type="term" value="P:cell division"/>
    <property type="evidence" value="ECO:0007669"/>
    <property type="project" value="UniProtKB-KW"/>
</dbReference>
<dbReference type="InterPro" id="IPR016169">
    <property type="entry name" value="FAD-bd_PCMH_sub2"/>
</dbReference>
<dbReference type="GO" id="GO:0071949">
    <property type="term" value="F:FAD binding"/>
    <property type="evidence" value="ECO:0007669"/>
    <property type="project" value="InterPro"/>
</dbReference>
<evidence type="ECO:0000256" key="4">
    <source>
        <dbReference type="ARBA" id="ARBA00004752"/>
    </source>
</evidence>
<dbReference type="UniPathway" id="UPA00219"/>
<dbReference type="InterPro" id="IPR036318">
    <property type="entry name" value="FAD-bd_PCMH-like_sf"/>
</dbReference>
<dbReference type="InterPro" id="IPR016166">
    <property type="entry name" value="FAD-bd_PCMH"/>
</dbReference>
<dbReference type="PANTHER" id="PTHR21071">
    <property type="entry name" value="UDP-N-ACETYLENOLPYRUVOYLGLUCOSAMINE REDUCTASE"/>
    <property type="match status" value="1"/>
</dbReference>
<evidence type="ECO:0000256" key="6">
    <source>
        <dbReference type="ARBA" id="ARBA00015188"/>
    </source>
</evidence>
<feature type="domain" description="FAD-binding PCMH-type" evidence="20">
    <location>
        <begin position="25"/>
        <end position="196"/>
    </location>
</feature>
<feature type="active site" evidence="19">
    <location>
        <position position="295"/>
    </location>
</feature>
<proteinExistence type="inferred from homology"/>
<dbReference type="InterPro" id="IPR006094">
    <property type="entry name" value="Oxid_FAD_bind_N"/>
</dbReference>
<keyword evidence="22" id="KW-1185">Reference proteome</keyword>
<evidence type="ECO:0000256" key="12">
    <source>
        <dbReference type="ARBA" id="ARBA00022960"/>
    </source>
</evidence>
<dbReference type="InterPro" id="IPR003170">
    <property type="entry name" value="MurB"/>
</dbReference>
<dbReference type="GO" id="GO:0071555">
    <property type="term" value="P:cell wall organization"/>
    <property type="evidence" value="ECO:0007669"/>
    <property type="project" value="UniProtKB-KW"/>
</dbReference>
<dbReference type="AlphaFoldDB" id="A0A410P5L2"/>
<dbReference type="SUPFAM" id="SSF56194">
    <property type="entry name" value="Uridine diphospho-N-Acetylenolpyruvylglucosamine reductase, MurB, C-terminal domain"/>
    <property type="match status" value="1"/>
</dbReference>
<dbReference type="Gene3D" id="3.30.43.10">
    <property type="entry name" value="Uridine Diphospho-n-acetylenolpyruvylglucosamine Reductase, domain 2"/>
    <property type="match status" value="1"/>
</dbReference>
<sequence length="300" mass="32845">MNLPRAFKNKVKKGEPLRRHTTFGIGGEALGWYEPSDARELSDFLRLLPKRADVFAIGAGSNLLVKDGLVRKIFICFSRPPFRRIVVSGDRVRAGAGVSLGALVRTLAAEGLTGHEFLTGIPGTLGGAVAMNAGARTVFDDSRSYCEMKDIVQDVDVMDRRGRIRTLGKDRIKFSYRHSSLGPLFILGVSLKLRRGSSARSRKMAAEIRAERRGRQEWSYPSAGSFFKNPRGAAAGRLIDLCGLKGASVGGASVSSKHANFIVNKGGATYGDVMKLMEIVRKTVYNRYKIRLQPEVKIVS</sequence>
<evidence type="ECO:0000256" key="9">
    <source>
        <dbReference type="ARBA" id="ARBA00022630"/>
    </source>
</evidence>
<comment type="pathway">
    <text evidence="4 19">Cell wall biogenesis; peptidoglycan biosynthesis.</text>
</comment>
<evidence type="ECO:0000256" key="14">
    <source>
        <dbReference type="ARBA" id="ARBA00023002"/>
    </source>
</evidence>
<dbReference type="HAMAP" id="MF_00037">
    <property type="entry name" value="MurB"/>
    <property type="match status" value="1"/>
</dbReference>
<dbReference type="GO" id="GO:0005829">
    <property type="term" value="C:cytosol"/>
    <property type="evidence" value="ECO:0007669"/>
    <property type="project" value="TreeGrafter"/>
</dbReference>
<evidence type="ECO:0000256" key="7">
    <source>
        <dbReference type="ARBA" id="ARBA00022490"/>
    </source>
</evidence>